<feature type="transmembrane region" description="Helical" evidence="2">
    <location>
        <begin position="29"/>
        <end position="51"/>
    </location>
</feature>
<dbReference type="WBParaSite" id="MCU_008694-RA">
    <property type="protein sequence ID" value="MCU_008694-RA"/>
    <property type="gene ID" value="MCU_008694"/>
</dbReference>
<evidence type="ECO:0000256" key="2">
    <source>
        <dbReference type="SAM" id="Phobius"/>
    </source>
</evidence>
<accession>A0A5K3FII4</accession>
<feature type="region of interest" description="Disordered" evidence="1">
    <location>
        <begin position="1"/>
        <end position="21"/>
    </location>
</feature>
<evidence type="ECO:0000256" key="1">
    <source>
        <dbReference type="SAM" id="MobiDB-lite"/>
    </source>
</evidence>
<keyword evidence="2" id="KW-0812">Transmembrane</keyword>
<protein>
    <submittedName>
        <fullName evidence="3">Secreted protein</fullName>
    </submittedName>
</protein>
<proteinExistence type="predicted"/>
<reference evidence="3" key="1">
    <citation type="submission" date="2019-11" db="UniProtKB">
        <authorList>
            <consortium name="WormBaseParasite"/>
        </authorList>
    </citation>
    <scope>IDENTIFICATION</scope>
</reference>
<sequence length="144" mass="15537">REQASLTNHEPGPHVRRLPSESTTLATPPIIYCTSVVSFSGSLLIFLACLWNADTQNCLRPGGPICLRLDLSPHCLQLEYPSPNGKKTGSTEQALLTNQSQSLPSESATLATALIIYCSSVESFSGWLPHAIGSQRDTELAEAR</sequence>
<dbReference type="AlphaFoldDB" id="A0A5K3FII4"/>
<name>A0A5K3FII4_MESCO</name>
<evidence type="ECO:0000313" key="3">
    <source>
        <dbReference type="WBParaSite" id="MCU_008694-RA"/>
    </source>
</evidence>
<organism evidence="3">
    <name type="scientific">Mesocestoides corti</name>
    <name type="common">Flatworm</name>
    <dbReference type="NCBI Taxonomy" id="53468"/>
    <lineage>
        <taxon>Eukaryota</taxon>
        <taxon>Metazoa</taxon>
        <taxon>Spiralia</taxon>
        <taxon>Lophotrochozoa</taxon>
        <taxon>Platyhelminthes</taxon>
        <taxon>Cestoda</taxon>
        <taxon>Eucestoda</taxon>
        <taxon>Cyclophyllidea</taxon>
        <taxon>Mesocestoididae</taxon>
        <taxon>Mesocestoides</taxon>
    </lineage>
</organism>
<keyword evidence="2" id="KW-1133">Transmembrane helix</keyword>
<keyword evidence="2" id="KW-0472">Membrane</keyword>